<feature type="compositionally biased region" description="Acidic residues" evidence="1">
    <location>
        <begin position="42"/>
        <end position="52"/>
    </location>
</feature>
<feature type="non-terminal residue" evidence="2">
    <location>
        <position position="1"/>
    </location>
</feature>
<reference evidence="2 3" key="1">
    <citation type="submission" date="2020-04" db="EMBL/GenBank/DDBJ databases">
        <title>Perkinsus olseni comparative genomics.</title>
        <authorList>
            <person name="Bogema D.R."/>
        </authorList>
    </citation>
    <scope>NUCLEOTIDE SEQUENCE [LARGE SCALE GENOMIC DNA]</scope>
    <source>
        <strain evidence="2">ATCC PRA-205</strain>
    </source>
</reference>
<name>A0A7J6S4J3_PEROL</name>
<dbReference type="EMBL" id="JABANM010017373">
    <property type="protein sequence ID" value="KAF4727869.1"/>
    <property type="molecule type" value="Genomic_DNA"/>
</dbReference>
<evidence type="ECO:0000256" key="1">
    <source>
        <dbReference type="SAM" id="MobiDB-lite"/>
    </source>
</evidence>
<organism evidence="2 3">
    <name type="scientific">Perkinsus olseni</name>
    <name type="common">Perkinsus atlanticus</name>
    <dbReference type="NCBI Taxonomy" id="32597"/>
    <lineage>
        <taxon>Eukaryota</taxon>
        <taxon>Sar</taxon>
        <taxon>Alveolata</taxon>
        <taxon>Perkinsozoa</taxon>
        <taxon>Perkinsea</taxon>
        <taxon>Perkinsida</taxon>
        <taxon>Perkinsidae</taxon>
        <taxon>Perkinsus</taxon>
    </lineage>
</organism>
<accession>A0A7J6S4J3</accession>
<comment type="caution">
    <text evidence="2">The sequence shown here is derived from an EMBL/GenBank/DDBJ whole genome shotgun (WGS) entry which is preliminary data.</text>
</comment>
<gene>
    <name evidence="2" type="ORF">FOZ62_018405</name>
</gene>
<feature type="non-terminal residue" evidence="2">
    <location>
        <position position="136"/>
    </location>
</feature>
<dbReference type="AlphaFoldDB" id="A0A7J6S4J3"/>
<evidence type="ECO:0000313" key="2">
    <source>
        <dbReference type="EMBL" id="KAF4727869.1"/>
    </source>
</evidence>
<evidence type="ECO:0000313" key="3">
    <source>
        <dbReference type="Proteomes" id="UP000574390"/>
    </source>
</evidence>
<proteinExistence type="predicted"/>
<protein>
    <submittedName>
        <fullName evidence="2">Uncharacterized protein</fullName>
    </submittedName>
</protein>
<feature type="region of interest" description="Disordered" evidence="1">
    <location>
        <begin position="41"/>
        <end position="66"/>
    </location>
</feature>
<dbReference type="Proteomes" id="UP000574390">
    <property type="component" value="Unassembled WGS sequence"/>
</dbReference>
<sequence length="136" mass="15314">AIQNESWPVWTVPTPTMARRDDSFRRSCSMGSSSMLLQQIGAEEEVEYSEECGEMRGSHSPQPKEPILRVVIEISPTKPQSIIMVQEGDDIERLAEQFVQDNGLPLELAIPLTEKIHEDLRLLGRPPSAAREESEE</sequence>